<evidence type="ECO:0000313" key="4">
    <source>
        <dbReference type="Proteomes" id="UP000198806"/>
    </source>
</evidence>
<keyword evidence="2" id="KW-0812">Transmembrane</keyword>
<feature type="compositionally biased region" description="Acidic residues" evidence="1">
    <location>
        <begin position="87"/>
        <end position="99"/>
    </location>
</feature>
<dbReference type="EMBL" id="FOWD01000021">
    <property type="protein sequence ID" value="SFO37508.1"/>
    <property type="molecule type" value="Genomic_DNA"/>
</dbReference>
<organism evidence="3 4">
    <name type="scientific">Anaerocolumna aminovalerica</name>
    <dbReference type="NCBI Taxonomy" id="1527"/>
    <lineage>
        <taxon>Bacteria</taxon>
        <taxon>Bacillati</taxon>
        <taxon>Bacillota</taxon>
        <taxon>Clostridia</taxon>
        <taxon>Lachnospirales</taxon>
        <taxon>Lachnospiraceae</taxon>
        <taxon>Anaerocolumna</taxon>
    </lineage>
</organism>
<feature type="region of interest" description="Disordered" evidence="1">
    <location>
        <begin position="72"/>
        <end position="149"/>
    </location>
</feature>
<keyword evidence="2" id="KW-1133">Transmembrane helix</keyword>
<name>A0A1I5GNA9_9FIRM</name>
<gene>
    <name evidence="3" type="ORF">SAMN04489757_12114</name>
</gene>
<dbReference type="AlphaFoldDB" id="A0A1I5GNA9"/>
<dbReference type="RefSeq" id="WP_091687180.1">
    <property type="nucleotide sequence ID" value="NZ_BAABFM010000073.1"/>
</dbReference>
<reference evidence="3 4" key="1">
    <citation type="submission" date="2016-10" db="EMBL/GenBank/DDBJ databases">
        <authorList>
            <person name="de Groot N.N."/>
        </authorList>
    </citation>
    <scope>NUCLEOTIDE SEQUENCE [LARGE SCALE GENOMIC DNA]</scope>
    <source>
        <strain evidence="3 4">DSM 1283</strain>
    </source>
</reference>
<keyword evidence="2" id="KW-0472">Membrane</keyword>
<evidence type="ECO:0000313" key="3">
    <source>
        <dbReference type="EMBL" id="SFO37508.1"/>
    </source>
</evidence>
<dbReference type="STRING" id="1527.SAMN04489757_12114"/>
<evidence type="ECO:0000256" key="2">
    <source>
        <dbReference type="SAM" id="Phobius"/>
    </source>
</evidence>
<feature type="transmembrane region" description="Helical" evidence="2">
    <location>
        <begin position="39"/>
        <end position="56"/>
    </location>
</feature>
<accession>A0A1I5GNA9</accession>
<feature type="transmembrane region" description="Helical" evidence="2">
    <location>
        <begin position="9"/>
        <end position="27"/>
    </location>
</feature>
<protein>
    <submittedName>
        <fullName evidence="3">Uncharacterized protein</fullName>
    </submittedName>
</protein>
<dbReference type="Proteomes" id="UP000198806">
    <property type="component" value="Unassembled WGS sequence"/>
</dbReference>
<feature type="compositionally biased region" description="Acidic residues" evidence="1">
    <location>
        <begin position="107"/>
        <end position="135"/>
    </location>
</feature>
<sequence>MHKDLKVNRIFRIIVGMYLIYLSTSLWRELDTSGNKTVGIAFIILFVIVGITLIILSTKDLFKMKRDNAVETDEIAEEIPNEPTVESIEEKEDTEDSDADIAKDYDDTGENAEENGEDNAEQEADVSHDDTDDSSDINTIDNIKNHTQE</sequence>
<keyword evidence="4" id="KW-1185">Reference proteome</keyword>
<proteinExistence type="predicted"/>
<evidence type="ECO:0000256" key="1">
    <source>
        <dbReference type="SAM" id="MobiDB-lite"/>
    </source>
</evidence>